<evidence type="ECO:0000256" key="1">
    <source>
        <dbReference type="SAM" id="MobiDB-lite"/>
    </source>
</evidence>
<feature type="signal peptide" evidence="2">
    <location>
        <begin position="1"/>
        <end position="22"/>
    </location>
</feature>
<name>A0AA94HKP4_9MICO</name>
<evidence type="ECO:0000313" key="3">
    <source>
        <dbReference type="EMBL" id="SFS01492.1"/>
    </source>
</evidence>
<dbReference type="EMBL" id="FOZN01000001">
    <property type="protein sequence ID" value="SFS01492.1"/>
    <property type="molecule type" value="Genomic_DNA"/>
</dbReference>
<dbReference type="PROSITE" id="PS51257">
    <property type="entry name" value="PROKAR_LIPOPROTEIN"/>
    <property type="match status" value="1"/>
</dbReference>
<feature type="region of interest" description="Disordered" evidence="1">
    <location>
        <begin position="30"/>
        <end position="75"/>
    </location>
</feature>
<feature type="compositionally biased region" description="Low complexity" evidence="1">
    <location>
        <begin position="33"/>
        <end position="51"/>
    </location>
</feature>
<sequence>MPKPRRTLAAALVIGASAIALTGCFPLPPALPEAPSAPSSTPAPAPETSAPEVSETAAPTEPSQEPAAGDYPYTVDDGLGDTWSFDVTNLIADPPMQSGEAEPGTFFVGVVISAEHVEGDVGFRTCFDIFIEGDDGQTYDWRDTIGVTAENDVYFADDTSFADAVAAVQLPEGVEPERVIIRSAYGHPEVPDTVIDVN</sequence>
<feature type="chain" id="PRO_5041738942" description="Lipoprotein" evidence="2">
    <location>
        <begin position="23"/>
        <end position="198"/>
    </location>
</feature>
<dbReference type="Proteomes" id="UP000198506">
    <property type="component" value="Unassembled WGS sequence"/>
</dbReference>
<dbReference type="AlphaFoldDB" id="A0AA94HKP4"/>
<organism evidence="3 4">
    <name type="scientific">Agrococcus baldri</name>
    <dbReference type="NCBI Taxonomy" id="153730"/>
    <lineage>
        <taxon>Bacteria</taxon>
        <taxon>Bacillati</taxon>
        <taxon>Actinomycetota</taxon>
        <taxon>Actinomycetes</taxon>
        <taxon>Micrococcales</taxon>
        <taxon>Microbacteriaceae</taxon>
        <taxon>Agrococcus</taxon>
    </lineage>
</organism>
<gene>
    <name evidence="3" type="ORF">SAMN04487783_0555</name>
</gene>
<keyword evidence="2" id="KW-0732">Signal</keyword>
<evidence type="ECO:0000256" key="2">
    <source>
        <dbReference type="SAM" id="SignalP"/>
    </source>
</evidence>
<comment type="caution">
    <text evidence="3">The sequence shown here is derived from an EMBL/GenBank/DDBJ whole genome shotgun (WGS) entry which is preliminary data.</text>
</comment>
<reference evidence="3 4" key="1">
    <citation type="submission" date="2016-10" db="EMBL/GenBank/DDBJ databases">
        <authorList>
            <person name="Varghese N."/>
            <person name="Submissions S."/>
        </authorList>
    </citation>
    <scope>NUCLEOTIDE SEQUENCE [LARGE SCALE GENOMIC DNA]</scope>
    <source>
        <strain evidence="3 4">IAM 15147</strain>
    </source>
</reference>
<dbReference type="RefSeq" id="WP_092915605.1">
    <property type="nucleotide sequence ID" value="NZ_FOZN01000001.1"/>
</dbReference>
<evidence type="ECO:0008006" key="5">
    <source>
        <dbReference type="Google" id="ProtNLM"/>
    </source>
</evidence>
<accession>A0AA94HKP4</accession>
<keyword evidence="4" id="KW-1185">Reference proteome</keyword>
<proteinExistence type="predicted"/>
<protein>
    <recommendedName>
        <fullName evidence="5">Lipoprotein</fullName>
    </recommendedName>
</protein>
<evidence type="ECO:0000313" key="4">
    <source>
        <dbReference type="Proteomes" id="UP000198506"/>
    </source>
</evidence>